<evidence type="ECO:0000313" key="4">
    <source>
        <dbReference type="EMBL" id="RLJ79632.1"/>
    </source>
</evidence>
<accession>A0A497Y7S8</accession>
<dbReference type="GO" id="GO:0006355">
    <property type="term" value="P:regulation of DNA-templated transcription"/>
    <property type="evidence" value="ECO:0007669"/>
    <property type="project" value="InterPro"/>
</dbReference>
<name>A0A497Y7S8_9SPHI</name>
<reference evidence="4 5" key="1">
    <citation type="submission" date="2018-10" db="EMBL/GenBank/DDBJ databases">
        <title>Genomic Encyclopedia of Archaeal and Bacterial Type Strains, Phase II (KMG-II): from individual species to whole genera.</title>
        <authorList>
            <person name="Goeker M."/>
        </authorList>
    </citation>
    <scope>NUCLEOTIDE SEQUENCE [LARGE SCALE GENOMIC DNA]</scope>
    <source>
        <strain evidence="4 5">DSM 19624</strain>
    </source>
</reference>
<evidence type="ECO:0000256" key="1">
    <source>
        <dbReference type="SAM" id="Coils"/>
    </source>
</evidence>
<dbReference type="InterPro" id="IPR036388">
    <property type="entry name" value="WH-like_DNA-bd_sf"/>
</dbReference>
<gene>
    <name evidence="4" type="ORF">BCL90_0339</name>
</gene>
<dbReference type="InterPro" id="IPR000792">
    <property type="entry name" value="Tscrpt_reg_LuxR_C"/>
</dbReference>
<sequence length="622" mass="71649">MIMQLPMKKISSILLCLLFFFKSAEAQKIYIDSLNHLLAQNSISKEEKANLLCKLAKANFEKNLQLSFQQANEALKVGEGLKDGKSKAMAYATLVHLYVWKKDLKSAYASLDSAMYYAHKTKDRVTLGFVWFRSGWLDLVNDDNDKSAAKLLKALDFLKGQHADDYESTIYHYLASFYGYGNDPSKQQKYARLCYLSAIKSKQIDLLNNAYLTIGQTYFDRFKLNTLKRNLLDSALFTYKKSLQLSKKQEGRMLIYSNTAAAALNTANVYFQYFPPSYRDSAEKYVDIAMGIATKTNLLEVLLNCYGLRSEYALRDGNYDEAENLLLTGLGKISGSIIKMPLTQARIYQGLATIAEKKGNQQTALNYLKQYFNYYKKAFDEEKINSTIRIEAQYQSEKKAQEIAYLHQQTKYTKKLNAYYIISGLTGIAALLLLLISYNYKLKASIRKQELIDQGKKAAELKAQLKEAEAMQLQTEQVLLKERQERLEKEVLASNLQIEEKNELLELIPEKVNIGSHLSLDEQIKRIVNQQKRMDKEFEEYKTDFFDTNPVFFERLQEKANQTLTRLDLKYCSYMLMGLTNKEVSIRLGIEPKSVRMSRYRIKQKLGLGKEEDLNLFLQQLG</sequence>
<evidence type="ECO:0000259" key="3">
    <source>
        <dbReference type="PROSITE" id="PS00622"/>
    </source>
</evidence>
<proteinExistence type="predicted"/>
<protein>
    <submittedName>
        <fullName evidence="4">Regulatory LuxR family protein</fullName>
    </submittedName>
</protein>
<dbReference type="SUPFAM" id="SSF46894">
    <property type="entry name" value="C-terminal effector domain of the bipartite response regulators"/>
    <property type="match status" value="1"/>
</dbReference>
<dbReference type="SMART" id="SM00421">
    <property type="entry name" value="HTH_LUXR"/>
    <property type="match status" value="1"/>
</dbReference>
<dbReference type="InterPro" id="IPR016032">
    <property type="entry name" value="Sig_transdc_resp-reg_C-effctor"/>
</dbReference>
<dbReference type="Gene3D" id="1.10.10.10">
    <property type="entry name" value="Winged helix-like DNA-binding domain superfamily/Winged helix DNA-binding domain"/>
    <property type="match status" value="1"/>
</dbReference>
<dbReference type="EMBL" id="RCCK01000010">
    <property type="protein sequence ID" value="RLJ79632.1"/>
    <property type="molecule type" value="Genomic_DNA"/>
</dbReference>
<keyword evidence="2" id="KW-0472">Membrane</keyword>
<comment type="caution">
    <text evidence="4">The sequence shown here is derived from an EMBL/GenBank/DDBJ whole genome shotgun (WGS) entry which is preliminary data.</text>
</comment>
<dbReference type="Pfam" id="PF00196">
    <property type="entry name" value="GerE"/>
    <property type="match status" value="1"/>
</dbReference>
<evidence type="ECO:0000313" key="5">
    <source>
        <dbReference type="Proteomes" id="UP000273898"/>
    </source>
</evidence>
<dbReference type="Proteomes" id="UP000273898">
    <property type="component" value="Unassembled WGS sequence"/>
</dbReference>
<keyword evidence="2" id="KW-0812">Transmembrane</keyword>
<feature type="domain" description="HTH luxR-type" evidence="3">
    <location>
        <begin position="578"/>
        <end position="605"/>
    </location>
</feature>
<feature type="coiled-coil region" evidence="1">
    <location>
        <begin position="451"/>
        <end position="504"/>
    </location>
</feature>
<evidence type="ECO:0000256" key="2">
    <source>
        <dbReference type="SAM" id="Phobius"/>
    </source>
</evidence>
<feature type="transmembrane region" description="Helical" evidence="2">
    <location>
        <begin position="418"/>
        <end position="438"/>
    </location>
</feature>
<dbReference type="PROSITE" id="PS00622">
    <property type="entry name" value="HTH_LUXR_1"/>
    <property type="match status" value="1"/>
</dbReference>
<keyword evidence="1" id="KW-0175">Coiled coil</keyword>
<dbReference type="AlphaFoldDB" id="A0A497Y7S8"/>
<dbReference type="GO" id="GO:0003677">
    <property type="term" value="F:DNA binding"/>
    <property type="evidence" value="ECO:0007669"/>
    <property type="project" value="InterPro"/>
</dbReference>
<keyword evidence="2" id="KW-1133">Transmembrane helix</keyword>
<organism evidence="4 5">
    <name type="scientific">Pedobacter alluvionis</name>
    <dbReference type="NCBI Taxonomy" id="475253"/>
    <lineage>
        <taxon>Bacteria</taxon>
        <taxon>Pseudomonadati</taxon>
        <taxon>Bacteroidota</taxon>
        <taxon>Sphingobacteriia</taxon>
        <taxon>Sphingobacteriales</taxon>
        <taxon>Sphingobacteriaceae</taxon>
        <taxon>Pedobacter</taxon>
    </lineage>
</organism>